<accession>A0A9W8DMQ6</accession>
<keyword evidence="1" id="KW-1133">Transmembrane helix</keyword>
<organism evidence="2 3">
    <name type="scientific">Mycoemilia scoparia</name>
    <dbReference type="NCBI Taxonomy" id="417184"/>
    <lineage>
        <taxon>Eukaryota</taxon>
        <taxon>Fungi</taxon>
        <taxon>Fungi incertae sedis</taxon>
        <taxon>Zoopagomycota</taxon>
        <taxon>Kickxellomycotina</taxon>
        <taxon>Kickxellomycetes</taxon>
        <taxon>Kickxellales</taxon>
        <taxon>Kickxellaceae</taxon>
        <taxon>Mycoemilia</taxon>
    </lineage>
</organism>
<name>A0A9W8DMQ6_9FUNG</name>
<keyword evidence="1" id="KW-0812">Transmembrane</keyword>
<protein>
    <submittedName>
        <fullName evidence="2">Uncharacterized protein</fullName>
    </submittedName>
</protein>
<evidence type="ECO:0000313" key="2">
    <source>
        <dbReference type="EMBL" id="KAJ1910545.1"/>
    </source>
</evidence>
<gene>
    <name evidence="2" type="ORF">H4219_006184</name>
</gene>
<keyword evidence="1" id="KW-0472">Membrane</keyword>
<dbReference type="EMBL" id="JANBPU010000561">
    <property type="protein sequence ID" value="KAJ1910545.1"/>
    <property type="molecule type" value="Genomic_DNA"/>
</dbReference>
<sequence length="361" mass="40458">MAYSAETIGFMAGVVFVFAMVMSICDIRHRRREQEYNERYLIGIPKLRIFRETFGPFANTYNIPAGLCKEALRKWPYCDCGLTYFLLINLLQDFFQYYKATQLDEITIQIPATIAKSLGLKIGKLAWILAALDIDDIRIVKVVFKITCTTRSKSVSFFSIRVLNEFVNGGTIFSGVNVNSKSGKILTDEEAEEIVNSEAPCQTEEPNNALSEIDQYSCAVKIPEQCNDASTADCGSDFEVENEASPLVAHKNGSIKPQANYGSSSSASAASPPLENLKCTSCTDDIVKFTNHICYPNVCCCGQEYYCMDCIKTHGHTFKYCIIITVEGRLRKKIPMREFLESVGVEIAEISRPYFSDDTRM</sequence>
<evidence type="ECO:0000313" key="3">
    <source>
        <dbReference type="Proteomes" id="UP001150538"/>
    </source>
</evidence>
<comment type="caution">
    <text evidence="2">The sequence shown here is derived from an EMBL/GenBank/DDBJ whole genome shotgun (WGS) entry which is preliminary data.</text>
</comment>
<reference evidence="2" key="1">
    <citation type="submission" date="2022-07" db="EMBL/GenBank/DDBJ databases">
        <title>Phylogenomic reconstructions and comparative analyses of Kickxellomycotina fungi.</title>
        <authorList>
            <person name="Reynolds N.K."/>
            <person name="Stajich J.E."/>
            <person name="Barry K."/>
            <person name="Grigoriev I.V."/>
            <person name="Crous P."/>
            <person name="Smith M.E."/>
        </authorList>
    </citation>
    <scope>NUCLEOTIDE SEQUENCE</scope>
    <source>
        <strain evidence="2">NBRC 100468</strain>
    </source>
</reference>
<dbReference type="Proteomes" id="UP001150538">
    <property type="component" value="Unassembled WGS sequence"/>
</dbReference>
<keyword evidence="3" id="KW-1185">Reference proteome</keyword>
<proteinExistence type="predicted"/>
<feature type="transmembrane region" description="Helical" evidence="1">
    <location>
        <begin position="6"/>
        <end position="25"/>
    </location>
</feature>
<dbReference type="AlphaFoldDB" id="A0A9W8DMQ6"/>
<evidence type="ECO:0000256" key="1">
    <source>
        <dbReference type="SAM" id="Phobius"/>
    </source>
</evidence>